<evidence type="ECO:0000256" key="4">
    <source>
        <dbReference type="ARBA" id="ARBA00022741"/>
    </source>
</evidence>
<evidence type="ECO:0000256" key="1">
    <source>
        <dbReference type="ARBA" id="ARBA00012513"/>
    </source>
</evidence>
<dbReference type="PANTHER" id="PTHR44167">
    <property type="entry name" value="OVARIAN-SPECIFIC SERINE/THREONINE-PROTEIN KINASE LOK-RELATED"/>
    <property type="match status" value="1"/>
</dbReference>
<protein>
    <recommendedName>
        <fullName evidence="1">non-specific serine/threonine protein kinase</fullName>
        <ecNumber evidence="1">2.7.11.1</ecNumber>
    </recommendedName>
</protein>
<sequence length="438" mass="50805">METKRGPDNPKQIQEIVSNFDIGELLGSGSFGAVWKVRNKKTQDYFALKLSAETAYPVSMKCEVEVLKRCNGSCNLPKPYYFGKWNHQYYIIMNYVPHDEFMEVLYTFTNKEIVEYAKNLFIALEYLHSRGIIHRDVKPGNFLYNRCEKRYMLVDFGLSSFYKPLEENILTPVQVNLDNRRDSLTIKRKISSTEGELEENCENIKRRNGDSIAIVDERDKKYSTKIKNICNCYGKPVYCSKCKNLPKFSYCRSGTNGYRAPETMLFCKDQTTKIDIWSAGCTLLSIACQLPSFFRPSDEFQALFQYACIVGTNSLKEAADYWNVDLIMSLRSTRKSFFLISKAMKKKSIYSIKDFTDSGCYECKNYLTDNPDGICVCFKNNCIYPYEDKYEEMVIKILNWCLIPHPKKRFSATDLLGCIKDFEESIYNEGCGEKIELM</sequence>
<comment type="similarity">
    <text evidence="8">Belongs to the protein kinase superfamily.</text>
</comment>
<dbReference type="AlphaFoldDB" id="A0A0N5BNC7"/>
<dbReference type="PROSITE" id="PS00107">
    <property type="entry name" value="PROTEIN_KINASE_ATP"/>
    <property type="match status" value="1"/>
</dbReference>
<keyword evidence="5" id="KW-0418">Kinase</keyword>
<organism evidence="10 11">
    <name type="scientific">Strongyloides papillosus</name>
    <name type="common">Intestinal threadworm</name>
    <dbReference type="NCBI Taxonomy" id="174720"/>
    <lineage>
        <taxon>Eukaryota</taxon>
        <taxon>Metazoa</taxon>
        <taxon>Ecdysozoa</taxon>
        <taxon>Nematoda</taxon>
        <taxon>Chromadorea</taxon>
        <taxon>Rhabditida</taxon>
        <taxon>Tylenchina</taxon>
        <taxon>Panagrolaimomorpha</taxon>
        <taxon>Strongyloidoidea</taxon>
        <taxon>Strongyloididae</taxon>
        <taxon>Strongyloides</taxon>
    </lineage>
</organism>
<keyword evidence="4 7" id="KW-0547">Nucleotide-binding</keyword>
<keyword evidence="2 8" id="KW-0723">Serine/threonine-protein kinase</keyword>
<evidence type="ECO:0000256" key="7">
    <source>
        <dbReference type="PROSITE-ProRule" id="PRU10141"/>
    </source>
</evidence>
<evidence type="ECO:0000256" key="6">
    <source>
        <dbReference type="ARBA" id="ARBA00022840"/>
    </source>
</evidence>
<evidence type="ECO:0000256" key="8">
    <source>
        <dbReference type="RuleBase" id="RU000304"/>
    </source>
</evidence>
<proteinExistence type="inferred from homology"/>
<reference evidence="11" key="1">
    <citation type="submission" date="2017-02" db="UniProtKB">
        <authorList>
            <consortium name="WormBaseParasite"/>
        </authorList>
    </citation>
    <scope>IDENTIFICATION</scope>
</reference>
<dbReference type="InterPro" id="IPR011009">
    <property type="entry name" value="Kinase-like_dom_sf"/>
</dbReference>
<keyword evidence="6 7" id="KW-0067">ATP-binding</keyword>
<dbReference type="Gene3D" id="1.10.510.10">
    <property type="entry name" value="Transferase(Phosphotransferase) domain 1"/>
    <property type="match status" value="1"/>
</dbReference>
<dbReference type="InterPro" id="IPR017441">
    <property type="entry name" value="Protein_kinase_ATP_BS"/>
</dbReference>
<evidence type="ECO:0000313" key="11">
    <source>
        <dbReference type="WBParaSite" id="SPAL_0000740600.1"/>
    </source>
</evidence>
<dbReference type="SMART" id="SM00220">
    <property type="entry name" value="S_TKc"/>
    <property type="match status" value="1"/>
</dbReference>
<dbReference type="PANTHER" id="PTHR44167:SF23">
    <property type="entry name" value="CDC7 KINASE, ISOFORM A-RELATED"/>
    <property type="match status" value="1"/>
</dbReference>
<evidence type="ECO:0000313" key="10">
    <source>
        <dbReference type="Proteomes" id="UP000046392"/>
    </source>
</evidence>
<dbReference type="Pfam" id="PF00069">
    <property type="entry name" value="Pkinase"/>
    <property type="match status" value="2"/>
</dbReference>
<accession>A0A0N5BNC7</accession>
<dbReference type="Proteomes" id="UP000046392">
    <property type="component" value="Unplaced"/>
</dbReference>
<dbReference type="PROSITE" id="PS50011">
    <property type="entry name" value="PROTEIN_KINASE_DOM"/>
    <property type="match status" value="1"/>
</dbReference>
<evidence type="ECO:0000256" key="3">
    <source>
        <dbReference type="ARBA" id="ARBA00022679"/>
    </source>
</evidence>
<dbReference type="GO" id="GO:0005634">
    <property type="term" value="C:nucleus"/>
    <property type="evidence" value="ECO:0007669"/>
    <property type="project" value="TreeGrafter"/>
</dbReference>
<feature type="domain" description="Protein kinase" evidence="9">
    <location>
        <begin position="20"/>
        <end position="423"/>
    </location>
</feature>
<keyword evidence="3" id="KW-0808">Transferase</keyword>
<name>A0A0N5BNC7_STREA</name>
<dbReference type="GO" id="GO:0005524">
    <property type="term" value="F:ATP binding"/>
    <property type="evidence" value="ECO:0007669"/>
    <property type="project" value="UniProtKB-UniRule"/>
</dbReference>
<dbReference type="STRING" id="174720.A0A0N5BNC7"/>
<dbReference type="PROSITE" id="PS00108">
    <property type="entry name" value="PROTEIN_KINASE_ST"/>
    <property type="match status" value="1"/>
</dbReference>
<dbReference type="InterPro" id="IPR008271">
    <property type="entry name" value="Ser/Thr_kinase_AS"/>
</dbReference>
<dbReference type="GO" id="GO:0004674">
    <property type="term" value="F:protein serine/threonine kinase activity"/>
    <property type="evidence" value="ECO:0007669"/>
    <property type="project" value="UniProtKB-KW"/>
</dbReference>
<evidence type="ECO:0000259" key="9">
    <source>
        <dbReference type="PROSITE" id="PS50011"/>
    </source>
</evidence>
<evidence type="ECO:0000256" key="5">
    <source>
        <dbReference type="ARBA" id="ARBA00022777"/>
    </source>
</evidence>
<dbReference type="Gene3D" id="3.30.200.20">
    <property type="entry name" value="Phosphorylase Kinase, domain 1"/>
    <property type="match status" value="1"/>
</dbReference>
<dbReference type="WBParaSite" id="SPAL_0000740600.1">
    <property type="protein sequence ID" value="SPAL_0000740600.1"/>
    <property type="gene ID" value="SPAL_0000740600"/>
</dbReference>
<feature type="binding site" evidence="7">
    <location>
        <position position="49"/>
    </location>
    <ligand>
        <name>ATP</name>
        <dbReference type="ChEBI" id="CHEBI:30616"/>
    </ligand>
</feature>
<dbReference type="SUPFAM" id="SSF56112">
    <property type="entry name" value="Protein kinase-like (PK-like)"/>
    <property type="match status" value="1"/>
</dbReference>
<evidence type="ECO:0000256" key="2">
    <source>
        <dbReference type="ARBA" id="ARBA00022527"/>
    </source>
</evidence>
<dbReference type="GO" id="GO:0044773">
    <property type="term" value="P:mitotic DNA damage checkpoint signaling"/>
    <property type="evidence" value="ECO:0007669"/>
    <property type="project" value="TreeGrafter"/>
</dbReference>
<keyword evidence="10" id="KW-1185">Reference proteome</keyword>
<dbReference type="InterPro" id="IPR000719">
    <property type="entry name" value="Prot_kinase_dom"/>
</dbReference>
<dbReference type="EC" id="2.7.11.1" evidence="1"/>